<dbReference type="InterPro" id="IPR052340">
    <property type="entry name" value="RNase_Y/CdgJ"/>
</dbReference>
<proteinExistence type="predicted"/>
<dbReference type="AlphaFoldDB" id="A0A0F9G5R3"/>
<reference evidence="2" key="1">
    <citation type="journal article" date="2015" name="Nature">
        <title>Complex archaea that bridge the gap between prokaryotes and eukaryotes.</title>
        <authorList>
            <person name="Spang A."/>
            <person name="Saw J.H."/>
            <person name="Jorgensen S.L."/>
            <person name="Zaremba-Niedzwiedzka K."/>
            <person name="Martijn J."/>
            <person name="Lind A.E."/>
            <person name="van Eijk R."/>
            <person name="Schleper C."/>
            <person name="Guy L."/>
            <person name="Ettema T.J."/>
        </authorList>
    </citation>
    <scope>NUCLEOTIDE SEQUENCE</scope>
</reference>
<dbReference type="Gene3D" id="1.10.3210.10">
    <property type="entry name" value="Hypothetical protein af1432"/>
    <property type="match status" value="1"/>
</dbReference>
<dbReference type="InterPro" id="IPR013976">
    <property type="entry name" value="HDOD"/>
</dbReference>
<dbReference type="EMBL" id="LAZR01021317">
    <property type="protein sequence ID" value="KKL85756.1"/>
    <property type="molecule type" value="Genomic_DNA"/>
</dbReference>
<protein>
    <recommendedName>
        <fullName evidence="1">HDOD domain-containing protein</fullName>
    </recommendedName>
</protein>
<feature type="domain" description="HDOD" evidence="1">
    <location>
        <begin position="16"/>
        <end position="193"/>
    </location>
</feature>
<name>A0A0F9G5R3_9ZZZZ</name>
<gene>
    <name evidence="2" type="ORF">LCGC14_1951540</name>
</gene>
<dbReference type="PROSITE" id="PS51833">
    <property type="entry name" value="HDOD"/>
    <property type="match status" value="1"/>
</dbReference>
<dbReference type="SUPFAM" id="SSF109604">
    <property type="entry name" value="HD-domain/PDEase-like"/>
    <property type="match status" value="1"/>
</dbReference>
<accession>A0A0F9G5R3</accession>
<organism evidence="2">
    <name type="scientific">marine sediment metagenome</name>
    <dbReference type="NCBI Taxonomy" id="412755"/>
    <lineage>
        <taxon>unclassified sequences</taxon>
        <taxon>metagenomes</taxon>
        <taxon>ecological metagenomes</taxon>
    </lineage>
</organism>
<feature type="non-terminal residue" evidence="2">
    <location>
        <position position="193"/>
    </location>
</feature>
<evidence type="ECO:0000313" key="2">
    <source>
        <dbReference type="EMBL" id="KKL85756.1"/>
    </source>
</evidence>
<dbReference type="Pfam" id="PF08668">
    <property type="entry name" value="HDOD"/>
    <property type="match status" value="1"/>
</dbReference>
<dbReference type="PANTHER" id="PTHR33525:SF3">
    <property type="entry name" value="RIBONUCLEASE Y"/>
    <property type="match status" value="1"/>
</dbReference>
<comment type="caution">
    <text evidence="2">The sequence shown here is derived from an EMBL/GenBank/DDBJ whole genome shotgun (WGS) entry which is preliminary data.</text>
</comment>
<dbReference type="PANTHER" id="PTHR33525">
    <property type="match status" value="1"/>
</dbReference>
<sequence length="193" mass="21552">MRSKTIAALTSKMDSIPTLPTVAFRVMEITADPDSSANDLMNVISPDVSLTTKILKIANSPFYGLSRNVDSLKHAIMILGFEEVRTLVISTVVFESFKNIERNAKFDIRKFWKHSLVCGLAAKIIATNLGNKSNEFFVAGLIHDIGKLVIYIVLPDEFFKVEETASTLKLKFMNFQIEESILGITHDEVGLRL</sequence>
<evidence type="ECO:0000259" key="1">
    <source>
        <dbReference type="PROSITE" id="PS51833"/>
    </source>
</evidence>